<dbReference type="GO" id="GO:0006508">
    <property type="term" value="P:proteolysis"/>
    <property type="evidence" value="ECO:0007669"/>
    <property type="project" value="UniProtKB-KW"/>
</dbReference>
<dbReference type="AlphaFoldDB" id="R4K7B2"/>
<evidence type="ECO:0000256" key="6">
    <source>
        <dbReference type="RuleBase" id="RU363042"/>
    </source>
</evidence>
<keyword evidence="7" id="KW-0645">Protease</keyword>
<keyword evidence="8" id="KW-1185">Reference proteome</keyword>
<feature type="transmembrane region" description="Helical" evidence="6">
    <location>
        <begin position="159"/>
        <end position="179"/>
    </location>
</feature>
<dbReference type="Proteomes" id="UP000013523">
    <property type="component" value="Chromosome"/>
</dbReference>
<feature type="transmembrane region" description="Helical" evidence="6">
    <location>
        <begin position="38"/>
        <end position="63"/>
    </location>
</feature>
<keyword evidence="6" id="KW-0808">Transferase</keyword>
<dbReference type="STRING" id="86416.Clopa_0442"/>
<feature type="transmembrane region" description="Helical" evidence="6">
    <location>
        <begin position="117"/>
        <end position="139"/>
    </location>
</feature>
<comment type="function">
    <text evidence="6">Catalyzes the transfer of a lysyl group from L-lysyl-tRNA(Lys) to membrane-bound phosphatidylglycerol (PG), which produces lysylphosphatidylglycerol (LPG), a major component of the bacterial membrane with a positive net charge. LPG synthesis contributes to bacterial virulence as it is involved in the resistance mechanism against cationic antimicrobial peptides (CAMP) produces by the host's immune system (defensins, cathelicidins) and by the competing microorganisms.</text>
</comment>
<dbReference type="GO" id="GO:0050071">
    <property type="term" value="F:phosphatidylglycerol lysyltransferase activity"/>
    <property type="evidence" value="ECO:0007669"/>
    <property type="project" value="UniProtKB-EC"/>
</dbReference>
<keyword evidence="2" id="KW-1003">Cell membrane</keyword>
<sequence length="310" mass="35083">MRNKIIKYIGYIITIVAFIFIGKSFLSMNLDVKYIKNPFSAIIFVILMSIGYAVTVYISSYAWKSILEFINKDSIPFKDITGVYVKSNIAKYLPGNVMHFAGRNLLASRLGFKQLDITFCTILEIVVLIFTAVIIPLIFAMRIFRNSLEYALLKVNHNIIWVVLTALAILVLLAIWIICKKKQLLKNYSHIFTKKFLILLCKLFFIYSITLIIPGIFLMLSLKFILHCNVSLNMTMIIISSYTISWVLGFIAPGAPGGIGIRETILLLILTPFYTNSVVLMATIILRVISVLGDLIAFFLEPVIESKVLS</sequence>
<feature type="transmembrane region" description="Helical" evidence="6">
    <location>
        <begin position="232"/>
        <end position="253"/>
    </location>
</feature>
<evidence type="ECO:0000313" key="7">
    <source>
        <dbReference type="EMBL" id="AGK95500.1"/>
    </source>
</evidence>
<reference evidence="7 8" key="1">
    <citation type="submission" date="2012-01" db="EMBL/GenBank/DDBJ databases">
        <title>Complete sequence of chromosome of Clostridium pasteurianum BC1.</title>
        <authorList>
            <consortium name="US DOE Joint Genome Institute"/>
            <person name="Lucas S."/>
            <person name="Han J."/>
            <person name="Lapidus A."/>
            <person name="Cheng J.-F."/>
            <person name="Goodwin L."/>
            <person name="Pitluck S."/>
            <person name="Peters L."/>
            <person name="Mikhailova N."/>
            <person name="Teshima H."/>
            <person name="Detter J.C."/>
            <person name="Han C."/>
            <person name="Tapia R."/>
            <person name="Land M."/>
            <person name="Hauser L."/>
            <person name="Kyrpides N."/>
            <person name="Ivanova N."/>
            <person name="Pagani I."/>
            <person name="Dunn J."/>
            <person name="Taghavi S."/>
            <person name="Francis A."/>
            <person name="van der Lelie D."/>
            <person name="Woyke T."/>
        </authorList>
    </citation>
    <scope>NUCLEOTIDE SEQUENCE [LARGE SCALE GENOMIC DNA]</scope>
    <source>
        <strain evidence="7 8">BC1</strain>
    </source>
</reference>
<evidence type="ECO:0000313" key="8">
    <source>
        <dbReference type="Proteomes" id="UP000013523"/>
    </source>
</evidence>
<dbReference type="GO" id="GO:0046677">
    <property type="term" value="P:response to antibiotic"/>
    <property type="evidence" value="ECO:0007669"/>
    <property type="project" value="UniProtKB-KW"/>
</dbReference>
<dbReference type="InterPro" id="IPR022791">
    <property type="entry name" value="L-PG_synthase/AglD"/>
</dbReference>
<evidence type="ECO:0000256" key="2">
    <source>
        <dbReference type="ARBA" id="ARBA00022475"/>
    </source>
</evidence>
<keyword evidence="3 6" id="KW-0812">Transmembrane</keyword>
<name>R4K7B2_CLOPA</name>
<dbReference type="EMBL" id="CP003261">
    <property type="protein sequence ID" value="AGK95500.1"/>
    <property type="molecule type" value="Genomic_DNA"/>
</dbReference>
<comment type="similarity">
    <text evidence="6">Belongs to the LPG synthase family.</text>
</comment>
<dbReference type="HOGENOM" id="CLU_051659_1_0_9"/>
<keyword evidence="4 6" id="KW-1133">Transmembrane helix</keyword>
<comment type="catalytic activity">
    <reaction evidence="6">
        <text>L-lysyl-tRNA(Lys) + a 1,2-diacyl-sn-glycero-3-phospho-(1'-sn-glycerol) = a 1,2-diacyl-sn-glycero-3-phospho-1'-(3'-O-L-lysyl)-sn-glycerol + tRNA(Lys)</text>
        <dbReference type="Rhea" id="RHEA:10668"/>
        <dbReference type="Rhea" id="RHEA-COMP:9696"/>
        <dbReference type="Rhea" id="RHEA-COMP:9697"/>
        <dbReference type="ChEBI" id="CHEBI:64716"/>
        <dbReference type="ChEBI" id="CHEBI:75792"/>
        <dbReference type="ChEBI" id="CHEBI:78442"/>
        <dbReference type="ChEBI" id="CHEBI:78529"/>
        <dbReference type="EC" id="2.3.2.3"/>
    </reaction>
</comment>
<keyword evidence="6" id="KW-0046">Antibiotic resistance</keyword>
<dbReference type="Pfam" id="PF03706">
    <property type="entry name" value="LPG_synthase_TM"/>
    <property type="match status" value="1"/>
</dbReference>
<gene>
    <name evidence="6" type="primary">mprF</name>
    <name evidence="7" type="ORF">Clopa_0442</name>
</gene>
<dbReference type="RefSeq" id="WP_015613827.1">
    <property type="nucleotide sequence ID" value="NC_021182.1"/>
</dbReference>
<keyword evidence="7" id="KW-0378">Hydrolase</keyword>
<dbReference type="OrthoDB" id="2542372at2"/>
<feature type="transmembrane region" description="Helical" evidence="6">
    <location>
        <begin position="5"/>
        <end position="26"/>
    </location>
</feature>
<proteinExistence type="inferred from homology"/>
<dbReference type="KEGG" id="cpas:Clopa_0442"/>
<dbReference type="eggNOG" id="COG0392">
    <property type="taxonomic scope" value="Bacteria"/>
</dbReference>
<feature type="transmembrane region" description="Helical" evidence="6">
    <location>
        <begin position="265"/>
        <end position="289"/>
    </location>
</feature>
<dbReference type="GO" id="GO:0008233">
    <property type="term" value="F:peptidase activity"/>
    <property type="evidence" value="ECO:0007669"/>
    <property type="project" value="UniProtKB-KW"/>
</dbReference>
<dbReference type="EC" id="2.3.2.3" evidence="6"/>
<evidence type="ECO:0000256" key="4">
    <source>
        <dbReference type="ARBA" id="ARBA00022989"/>
    </source>
</evidence>
<dbReference type="GO" id="GO:0006629">
    <property type="term" value="P:lipid metabolic process"/>
    <property type="evidence" value="ECO:0007669"/>
    <property type="project" value="UniProtKB-KW"/>
</dbReference>
<keyword evidence="6" id="KW-0443">Lipid metabolism</keyword>
<dbReference type="GO" id="GO:0005886">
    <property type="term" value="C:plasma membrane"/>
    <property type="evidence" value="ECO:0007669"/>
    <property type="project" value="UniProtKB-SubCell"/>
</dbReference>
<protein>
    <recommendedName>
        <fullName evidence="6">Phosphatidylglycerol lysyltransferase</fullName>
        <ecNumber evidence="6">2.3.2.3</ecNumber>
    </recommendedName>
    <alternativeName>
        <fullName evidence="6">Lysylphosphatidylglycerol synthase</fullName>
    </alternativeName>
</protein>
<accession>R4K7B2</accession>
<evidence type="ECO:0000256" key="1">
    <source>
        <dbReference type="ARBA" id="ARBA00004651"/>
    </source>
</evidence>
<dbReference type="PATRIC" id="fig|86416.3.peg.421"/>
<feature type="transmembrane region" description="Helical" evidence="6">
    <location>
        <begin position="199"/>
        <end position="220"/>
    </location>
</feature>
<comment type="subcellular location">
    <subcellularLocation>
        <location evidence="1 6">Cell membrane</location>
        <topology evidence="1 6">Multi-pass membrane protein</topology>
    </subcellularLocation>
</comment>
<keyword evidence="5 6" id="KW-0472">Membrane</keyword>
<evidence type="ECO:0000256" key="3">
    <source>
        <dbReference type="ARBA" id="ARBA00022692"/>
    </source>
</evidence>
<evidence type="ECO:0000256" key="5">
    <source>
        <dbReference type="ARBA" id="ARBA00023136"/>
    </source>
</evidence>
<organism evidence="7 8">
    <name type="scientific">Clostridium pasteurianum BC1</name>
    <dbReference type="NCBI Taxonomy" id="86416"/>
    <lineage>
        <taxon>Bacteria</taxon>
        <taxon>Bacillati</taxon>
        <taxon>Bacillota</taxon>
        <taxon>Clostridia</taxon>
        <taxon>Eubacteriales</taxon>
        <taxon>Clostridiaceae</taxon>
        <taxon>Clostridium</taxon>
    </lineage>
</organism>